<keyword evidence="3" id="KW-0328">Glycosyltransferase</keyword>
<dbReference type="InterPro" id="IPR029044">
    <property type="entry name" value="Nucleotide-diphossugar_trans"/>
</dbReference>
<evidence type="ECO:0000313" key="7">
    <source>
        <dbReference type="Proteomes" id="UP000234744"/>
    </source>
</evidence>
<dbReference type="EMBL" id="PJCJ01000035">
    <property type="protein sequence ID" value="PLV07728.1"/>
    <property type="molecule type" value="Genomic_DNA"/>
</dbReference>
<dbReference type="Proteomes" id="UP000234744">
    <property type="component" value="Unassembled WGS sequence"/>
</dbReference>
<evidence type="ECO:0000256" key="2">
    <source>
        <dbReference type="ARBA" id="ARBA00022519"/>
    </source>
</evidence>
<dbReference type="Gene3D" id="3.90.550.10">
    <property type="entry name" value="Spore Coat Polysaccharide Biosynthesis Protein SpsA, Chain A"/>
    <property type="match status" value="1"/>
</dbReference>
<evidence type="ECO:0000256" key="4">
    <source>
        <dbReference type="ARBA" id="ARBA00022679"/>
    </source>
</evidence>
<reference evidence="6 7" key="1">
    <citation type="submission" date="2017-12" db="EMBL/GenBank/DDBJ databases">
        <title>Detection of the carbapenemase gene blaVIM-5 in members of the Pseudomonas putida group isolated from polluted Nigerian wetlands.</title>
        <authorList>
            <person name="Adelowo O."/>
            <person name="Vollmers J."/>
            <person name="Maeusezahl I."/>
            <person name="Kaster A.-K."/>
            <person name="Mueller J.A."/>
        </authorList>
    </citation>
    <scope>NUCLEOTIDE SEQUENCE [LARGE SCALE GENOMIC DNA]</scope>
    <source>
        <strain evidence="6 7">MR69</strain>
    </source>
</reference>
<dbReference type="PANTHER" id="PTHR43685:SF5">
    <property type="entry name" value="GLYCOSYLTRANSFERASE EPSE-RELATED"/>
    <property type="match status" value="1"/>
</dbReference>
<dbReference type="InterPro" id="IPR050834">
    <property type="entry name" value="Glycosyltransf_2"/>
</dbReference>
<dbReference type="RefSeq" id="WP_102084160.1">
    <property type="nucleotide sequence ID" value="NZ_PJCJ01000035.1"/>
</dbReference>
<evidence type="ECO:0000259" key="5">
    <source>
        <dbReference type="Pfam" id="PF00535"/>
    </source>
</evidence>
<keyword evidence="7" id="KW-1185">Reference proteome</keyword>
<dbReference type="Pfam" id="PF00535">
    <property type="entry name" value="Glycos_transf_2"/>
    <property type="match status" value="1"/>
</dbReference>
<keyword evidence="2" id="KW-0472">Membrane</keyword>
<keyword evidence="2" id="KW-0997">Cell inner membrane</keyword>
<dbReference type="InterPro" id="IPR001173">
    <property type="entry name" value="Glyco_trans_2-like"/>
</dbReference>
<keyword evidence="4 6" id="KW-0808">Transferase</keyword>
<dbReference type="SUPFAM" id="SSF53448">
    <property type="entry name" value="Nucleotide-diphospho-sugar transferases"/>
    <property type="match status" value="1"/>
</dbReference>
<evidence type="ECO:0000313" key="6">
    <source>
        <dbReference type="EMBL" id="PLV07728.1"/>
    </source>
</evidence>
<gene>
    <name evidence="6" type="ORF">CXG47_27115</name>
</gene>
<comment type="caution">
    <text evidence="6">The sequence shown here is derived from an EMBL/GenBank/DDBJ whole genome shotgun (WGS) entry which is preliminary data.</text>
</comment>
<name>A0ABX4TTP8_PSEDL</name>
<proteinExistence type="inferred from homology"/>
<evidence type="ECO:0000256" key="3">
    <source>
        <dbReference type="ARBA" id="ARBA00022676"/>
    </source>
</evidence>
<comment type="similarity">
    <text evidence="1">Belongs to the glycosyltransferase 2 family.</text>
</comment>
<keyword evidence="2" id="KW-1003">Cell membrane</keyword>
<dbReference type="PANTHER" id="PTHR43685">
    <property type="entry name" value="GLYCOSYLTRANSFERASE"/>
    <property type="match status" value="1"/>
</dbReference>
<evidence type="ECO:0000256" key="1">
    <source>
        <dbReference type="ARBA" id="ARBA00006739"/>
    </source>
</evidence>
<sequence>MTADFSVLISVYASEKPDFLAACLDSLTTQTRTACEVVLVEDGPIADSLKAVIEQFRAKLPIVSVALPVNVGLANALNEGLKHCTHDLVARMDTDDICLPERFERQLAHLQANPEVAVLGAMVEEYDLTMSHSLGPRRLPLDHEALCAFAKRRSPLSHPTVMFRKHAVLAVGGYPSFRKAQDYALWSLMLQKGYRIENLPDVLLKMRAGSELMQRRGKDYLKHELAIIRFQKDIGFISGGAFVVNALLRSVVRRSPAFLKQLLYKFAR</sequence>
<feature type="domain" description="Glycosyltransferase 2-like" evidence="5">
    <location>
        <begin position="6"/>
        <end position="127"/>
    </location>
</feature>
<protein>
    <submittedName>
        <fullName evidence="6">Glycosyl transferase</fullName>
    </submittedName>
</protein>
<dbReference type="GO" id="GO:0016740">
    <property type="term" value="F:transferase activity"/>
    <property type="evidence" value="ECO:0007669"/>
    <property type="project" value="UniProtKB-KW"/>
</dbReference>
<organism evidence="6 7">
    <name type="scientific">Pseudomonas plecoglossicida</name>
    <dbReference type="NCBI Taxonomy" id="70775"/>
    <lineage>
        <taxon>Bacteria</taxon>
        <taxon>Pseudomonadati</taxon>
        <taxon>Pseudomonadota</taxon>
        <taxon>Gammaproteobacteria</taxon>
        <taxon>Pseudomonadales</taxon>
        <taxon>Pseudomonadaceae</taxon>
        <taxon>Pseudomonas</taxon>
    </lineage>
</organism>
<accession>A0ABX4TTP8</accession>